<dbReference type="InterPro" id="IPR007498">
    <property type="entry name" value="PqiA-like"/>
</dbReference>
<keyword evidence="3" id="KW-1185">Reference proteome</keyword>
<dbReference type="CDD" id="cd20335">
    <property type="entry name" value="BRcat_RBR"/>
    <property type="match status" value="1"/>
</dbReference>
<organism evidence="2 3">
    <name type="scientific">Tropicimonas sediminicola</name>
    <dbReference type="NCBI Taxonomy" id="1031541"/>
    <lineage>
        <taxon>Bacteria</taxon>
        <taxon>Pseudomonadati</taxon>
        <taxon>Pseudomonadota</taxon>
        <taxon>Alphaproteobacteria</taxon>
        <taxon>Rhodobacterales</taxon>
        <taxon>Roseobacteraceae</taxon>
        <taxon>Tropicimonas</taxon>
    </lineage>
</organism>
<reference evidence="2 3" key="1">
    <citation type="submission" date="2017-06" db="EMBL/GenBank/DDBJ databases">
        <authorList>
            <person name="Kim H.J."/>
            <person name="Triplett B.A."/>
        </authorList>
    </citation>
    <scope>NUCLEOTIDE SEQUENCE [LARGE SCALE GENOMIC DNA]</scope>
    <source>
        <strain evidence="2 3">DSM 29339</strain>
    </source>
</reference>
<keyword evidence="1" id="KW-0472">Membrane</keyword>
<dbReference type="EMBL" id="FZOY01000004">
    <property type="protein sequence ID" value="SNS89820.1"/>
    <property type="molecule type" value="Genomic_DNA"/>
</dbReference>
<accession>A0A239I895</accession>
<keyword evidence="1" id="KW-0812">Transmembrane</keyword>
<dbReference type="Proteomes" id="UP000198426">
    <property type="component" value="Unassembled WGS sequence"/>
</dbReference>
<name>A0A239I895_9RHOB</name>
<proteinExistence type="predicted"/>
<evidence type="ECO:0000256" key="1">
    <source>
        <dbReference type="SAM" id="Phobius"/>
    </source>
</evidence>
<sequence>MTHSPTIGDDLEDLIACPTCDALYRVDAPGNGERAVCSRCHHVLIAPVEGAILRVVALALTIVILLVTALFMPFLSIEASGLHNATSIFEAGLAFSRAHMVILSLAVISLIIFIPILRALLLIYVLTPLMLRRRPWPGAHTAFRLSEHLRPWSMAEIFVLGVGVALVKITAMAHVELGMAFWLFALLVVVTVFQDGYLCRWSIWHALEESPEPGAPPSLAPAEEAPAHG</sequence>
<feature type="transmembrane region" description="Helical" evidence="1">
    <location>
        <begin position="179"/>
        <end position="198"/>
    </location>
</feature>
<evidence type="ECO:0000313" key="2">
    <source>
        <dbReference type="EMBL" id="SNS89820.1"/>
    </source>
</evidence>
<gene>
    <name evidence="2" type="ORF">SAMN05421757_104269</name>
</gene>
<protein>
    <submittedName>
        <fullName evidence="2">Paraquat-inducible protein A</fullName>
    </submittedName>
</protein>
<dbReference type="AlphaFoldDB" id="A0A239I895"/>
<evidence type="ECO:0000313" key="3">
    <source>
        <dbReference type="Proteomes" id="UP000198426"/>
    </source>
</evidence>
<dbReference type="RefSeq" id="WP_245837928.1">
    <property type="nucleotide sequence ID" value="NZ_FZOY01000004.1"/>
</dbReference>
<feature type="transmembrane region" description="Helical" evidence="1">
    <location>
        <begin position="51"/>
        <end position="75"/>
    </location>
</feature>
<keyword evidence="1" id="KW-1133">Transmembrane helix</keyword>
<feature type="transmembrane region" description="Helical" evidence="1">
    <location>
        <begin position="152"/>
        <end position="173"/>
    </location>
</feature>
<dbReference type="Pfam" id="PF04403">
    <property type="entry name" value="PqiA"/>
    <property type="match status" value="1"/>
</dbReference>
<feature type="transmembrane region" description="Helical" evidence="1">
    <location>
        <begin position="101"/>
        <end position="131"/>
    </location>
</feature>